<feature type="region of interest" description="Disordered" evidence="1">
    <location>
        <begin position="65"/>
        <end position="109"/>
    </location>
</feature>
<keyword evidence="2" id="KW-0812">Transmembrane</keyword>
<keyword evidence="4" id="KW-1185">Reference proteome</keyword>
<evidence type="ECO:0000256" key="2">
    <source>
        <dbReference type="SAM" id="Phobius"/>
    </source>
</evidence>
<reference evidence="3 4" key="1">
    <citation type="submission" date="2019-11" db="EMBL/GenBank/DDBJ databases">
        <title>Draft genome of Amycolatopsis RM579.</title>
        <authorList>
            <person name="Duangmal K."/>
            <person name="Mingma R."/>
        </authorList>
    </citation>
    <scope>NUCLEOTIDE SEQUENCE [LARGE SCALE GENOMIC DNA]</scope>
    <source>
        <strain evidence="3 4">RM579</strain>
    </source>
</reference>
<feature type="transmembrane region" description="Helical" evidence="2">
    <location>
        <begin position="35"/>
        <end position="59"/>
    </location>
</feature>
<evidence type="ECO:0000256" key="1">
    <source>
        <dbReference type="SAM" id="MobiDB-lite"/>
    </source>
</evidence>
<protein>
    <submittedName>
        <fullName evidence="3">Uncharacterized protein</fullName>
    </submittedName>
</protein>
<name>A0A6N7Z2G8_9PSEU</name>
<dbReference type="AlphaFoldDB" id="A0A6N7Z2G8"/>
<keyword evidence="2" id="KW-1133">Transmembrane helix</keyword>
<dbReference type="Proteomes" id="UP000440096">
    <property type="component" value="Unassembled WGS sequence"/>
</dbReference>
<organism evidence="3 4">
    <name type="scientific">Amycolatopsis pithecellobii</name>
    <dbReference type="NCBI Taxonomy" id="664692"/>
    <lineage>
        <taxon>Bacteria</taxon>
        <taxon>Bacillati</taxon>
        <taxon>Actinomycetota</taxon>
        <taxon>Actinomycetes</taxon>
        <taxon>Pseudonocardiales</taxon>
        <taxon>Pseudonocardiaceae</taxon>
        <taxon>Amycolatopsis</taxon>
    </lineage>
</organism>
<keyword evidence="2" id="KW-0472">Membrane</keyword>
<accession>A0A6N7Z2G8</accession>
<comment type="caution">
    <text evidence="3">The sequence shown here is derived from an EMBL/GenBank/DDBJ whole genome shotgun (WGS) entry which is preliminary data.</text>
</comment>
<proteinExistence type="predicted"/>
<dbReference type="EMBL" id="WMBA01000003">
    <property type="protein sequence ID" value="MTD52876.1"/>
    <property type="molecule type" value="Genomic_DNA"/>
</dbReference>
<evidence type="ECO:0000313" key="4">
    <source>
        <dbReference type="Proteomes" id="UP000440096"/>
    </source>
</evidence>
<feature type="non-terminal residue" evidence="3">
    <location>
        <position position="109"/>
    </location>
</feature>
<feature type="compositionally biased region" description="Low complexity" evidence="1">
    <location>
        <begin position="87"/>
        <end position="109"/>
    </location>
</feature>
<gene>
    <name evidence="3" type="ORF">GKO32_02645</name>
</gene>
<sequence>MGSVELDTADTVEFSAVDPVFVDPSGRRRKVLRRVVAGACALVGLYVAVLTAALLGAPIPSSALLPLPAGNTPAPEQARPADPSVTAGARASAPGPAPEGGTAPAENGS</sequence>
<evidence type="ECO:0000313" key="3">
    <source>
        <dbReference type="EMBL" id="MTD52876.1"/>
    </source>
</evidence>